<evidence type="ECO:0000313" key="10">
    <source>
        <dbReference type="Proteomes" id="UP001157353"/>
    </source>
</evidence>
<dbReference type="PROSITE" id="PS00648">
    <property type="entry name" value="RIBONUCLEASE_P"/>
    <property type="match status" value="1"/>
</dbReference>
<comment type="catalytic activity">
    <reaction evidence="7">
        <text>Endonucleolytic cleavage of RNA, removing 5'-extranucleotides from tRNA precursor.</text>
        <dbReference type="EC" id="3.1.26.5"/>
    </reaction>
</comment>
<dbReference type="InterPro" id="IPR020568">
    <property type="entry name" value="Ribosomal_Su5_D2-typ_SF"/>
</dbReference>
<organism evidence="9 10">
    <name type="scientific">Psychromonas marina</name>
    <dbReference type="NCBI Taxonomy" id="88364"/>
    <lineage>
        <taxon>Bacteria</taxon>
        <taxon>Pseudomonadati</taxon>
        <taxon>Pseudomonadota</taxon>
        <taxon>Gammaproteobacteria</taxon>
        <taxon>Alteromonadales</taxon>
        <taxon>Psychromonadaceae</taxon>
        <taxon>Psychromonas</taxon>
    </lineage>
</organism>
<dbReference type="InterPro" id="IPR020539">
    <property type="entry name" value="RNase_P_CS"/>
</dbReference>
<dbReference type="InterPro" id="IPR014721">
    <property type="entry name" value="Ribsml_uS5_D2-typ_fold_subgr"/>
</dbReference>
<keyword evidence="3 7" id="KW-0540">Nuclease</keyword>
<evidence type="ECO:0000313" key="9">
    <source>
        <dbReference type="EMBL" id="GLS90404.1"/>
    </source>
</evidence>
<comment type="caution">
    <text evidence="9">The sequence shown here is derived from an EMBL/GenBank/DDBJ whole genome shotgun (WGS) entry which is preliminary data.</text>
</comment>
<evidence type="ECO:0000256" key="6">
    <source>
        <dbReference type="ARBA" id="ARBA00022884"/>
    </source>
</evidence>
<evidence type="ECO:0000256" key="5">
    <source>
        <dbReference type="ARBA" id="ARBA00022801"/>
    </source>
</evidence>
<dbReference type="EC" id="3.1.26.5" evidence="7 8"/>
<comment type="similarity">
    <text evidence="7">Belongs to the RnpA family.</text>
</comment>
<dbReference type="RefSeq" id="WP_284203532.1">
    <property type="nucleotide sequence ID" value="NZ_BSPQ01000004.1"/>
</dbReference>
<evidence type="ECO:0000256" key="8">
    <source>
        <dbReference type="NCBIfam" id="TIGR00188"/>
    </source>
</evidence>
<keyword evidence="4 7" id="KW-0255">Endonuclease</keyword>
<name>A0ABQ6DZ17_9GAMM</name>
<evidence type="ECO:0000256" key="3">
    <source>
        <dbReference type="ARBA" id="ARBA00022722"/>
    </source>
</evidence>
<comment type="subunit">
    <text evidence="7">Consists of a catalytic RNA component (M1 or rnpB) and a protein subunit.</text>
</comment>
<protein>
    <recommendedName>
        <fullName evidence="7 8">Ribonuclease P protein component</fullName>
        <shortName evidence="7">RNase P protein</shortName>
        <shortName evidence="7">RNaseP protein</shortName>
        <ecNumber evidence="7 8">3.1.26.5</ecNumber>
    </recommendedName>
    <alternativeName>
        <fullName evidence="7">Protein C5</fullName>
    </alternativeName>
</protein>
<dbReference type="EMBL" id="BSPQ01000004">
    <property type="protein sequence ID" value="GLS90404.1"/>
    <property type="molecule type" value="Genomic_DNA"/>
</dbReference>
<sequence>MENYSYSRELRLLTPEDFQPVFKNAVPAVSPYLTLLARKNTLDHPRIGMAIPKKHIKLAVGRNRIRRVVREQFRHQQHNLPAIDIVVIAKAGIADLSNQEIDKILDKLWRKLVQRCSG</sequence>
<proteinExistence type="inferred from homology"/>
<evidence type="ECO:0000256" key="4">
    <source>
        <dbReference type="ARBA" id="ARBA00022759"/>
    </source>
</evidence>
<dbReference type="Pfam" id="PF00825">
    <property type="entry name" value="Ribonuclease_P"/>
    <property type="match status" value="1"/>
</dbReference>
<comment type="function">
    <text evidence="1 7">RNaseP catalyzes the removal of the 5'-leader sequence from pre-tRNA to produce the mature 5'-terminus. It can also cleave other RNA substrates such as 4.5S RNA. The protein component plays an auxiliary but essential role in vivo by binding to the 5'-leader sequence and broadening the substrate specificity of the ribozyme.</text>
</comment>
<dbReference type="PANTHER" id="PTHR33992:SF1">
    <property type="entry name" value="RIBONUCLEASE P PROTEIN COMPONENT"/>
    <property type="match status" value="1"/>
</dbReference>
<dbReference type="Gene3D" id="3.30.230.10">
    <property type="match status" value="1"/>
</dbReference>
<dbReference type="Proteomes" id="UP001157353">
    <property type="component" value="Unassembled WGS sequence"/>
</dbReference>
<keyword evidence="6 7" id="KW-0694">RNA-binding</keyword>
<reference evidence="10" key="1">
    <citation type="journal article" date="2019" name="Int. J. Syst. Evol. Microbiol.">
        <title>The Global Catalogue of Microorganisms (GCM) 10K type strain sequencing project: providing services to taxonomists for standard genome sequencing and annotation.</title>
        <authorList>
            <consortium name="The Broad Institute Genomics Platform"/>
            <consortium name="The Broad Institute Genome Sequencing Center for Infectious Disease"/>
            <person name="Wu L."/>
            <person name="Ma J."/>
        </authorList>
    </citation>
    <scope>NUCLEOTIDE SEQUENCE [LARGE SCALE GENOMIC DNA]</scope>
    <source>
        <strain evidence="10">NBRC 103166</strain>
    </source>
</reference>
<dbReference type="PANTHER" id="PTHR33992">
    <property type="entry name" value="RIBONUCLEASE P PROTEIN COMPONENT"/>
    <property type="match status" value="1"/>
</dbReference>
<keyword evidence="5 7" id="KW-0378">Hydrolase</keyword>
<keyword evidence="2 7" id="KW-0819">tRNA processing</keyword>
<dbReference type="NCBIfam" id="TIGR00188">
    <property type="entry name" value="rnpA"/>
    <property type="match status" value="1"/>
</dbReference>
<keyword evidence="10" id="KW-1185">Reference proteome</keyword>
<evidence type="ECO:0000256" key="7">
    <source>
        <dbReference type="HAMAP-Rule" id="MF_00227"/>
    </source>
</evidence>
<gene>
    <name evidence="7 9" type="primary">rnpA</name>
    <name evidence="9" type="ORF">GCM10007916_14710</name>
</gene>
<dbReference type="HAMAP" id="MF_00227">
    <property type="entry name" value="RNase_P"/>
    <property type="match status" value="1"/>
</dbReference>
<dbReference type="SUPFAM" id="SSF54211">
    <property type="entry name" value="Ribosomal protein S5 domain 2-like"/>
    <property type="match status" value="1"/>
</dbReference>
<dbReference type="InterPro" id="IPR000100">
    <property type="entry name" value="RNase_P"/>
</dbReference>
<accession>A0ABQ6DZ17</accession>
<evidence type="ECO:0000256" key="1">
    <source>
        <dbReference type="ARBA" id="ARBA00002663"/>
    </source>
</evidence>
<evidence type="ECO:0000256" key="2">
    <source>
        <dbReference type="ARBA" id="ARBA00022694"/>
    </source>
</evidence>